<evidence type="ECO:0000313" key="4">
    <source>
        <dbReference type="Proteomes" id="UP000095284"/>
    </source>
</evidence>
<dbReference type="PANTHER" id="PTHR22576">
    <property type="entry name" value="MUCOSA ASSOCIATED LYMPHOID TISSUE LYMPHOMA TRANSLOCATION PROTEIN 1/PARACASPASE"/>
    <property type="match status" value="1"/>
</dbReference>
<dbReference type="GO" id="GO:0006508">
    <property type="term" value="P:proteolysis"/>
    <property type="evidence" value="ECO:0007669"/>
    <property type="project" value="InterPro"/>
</dbReference>
<dbReference type="SUPFAM" id="SSF47986">
    <property type="entry name" value="DEATH domain"/>
    <property type="match status" value="1"/>
</dbReference>
<organism evidence="4 6">
    <name type="scientific">Bursaphelenchus xylophilus</name>
    <name type="common">Pinewood nematode worm</name>
    <name type="synonym">Aphelenchoides xylophilus</name>
    <dbReference type="NCBI Taxonomy" id="6326"/>
    <lineage>
        <taxon>Eukaryota</taxon>
        <taxon>Metazoa</taxon>
        <taxon>Ecdysozoa</taxon>
        <taxon>Nematoda</taxon>
        <taxon>Chromadorea</taxon>
        <taxon>Rhabditida</taxon>
        <taxon>Tylenchina</taxon>
        <taxon>Tylenchomorpha</taxon>
        <taxon>Aphelenchoidea</taxon>
        <taxon>Aphelenchoididae</taxon>
        <taxon>Bursaphelenchus</taxon>
    </lineage>
</organism>
<dbReference type="Proteomes" id="UP000659654">
    <property type="component" value="Unassembled WGS sequence"/>
</dbReference>
<name>A0A1I7SVU6_BURXY</name>
<gene>
    <name evidence="3" type="ORF">BXYJ_LOCUS4273</name>
</gene>
<evidence type="ECO:0000313" key="6">
    <source>
        <dbReference type="WBParaSite" id="BXY_1717500.1"/>
    </source>
</evidence>
<dbReference type="Gene3D" id="3.40.50.1460">
    <property type="match status" value="1"/>
</dbReference>
<dbReference type="Proteomes" id="UP000582659">
    <property type="component" value="Unassembled WGS sequence"/>
</dbReference>
<dbReference type="InterPro" id="IPR033540">
    <property type="entry name" value="MALT1_IG-like_dom_sf"/>
</dbReference>
<reference evidence="6" key="1">
    <citation type="submission" date="2016-11" db="UniProtKB">
        <authorList>
            <consortium name="WormBaseParasite"/>
        </authorList>
    </citation>
    <scope>IDENTIFICATION</scope>
</reference>
<feature type="domain" description="Caspase family p20" evidence="1">
    <location>
        <begin position="260"/>
        <end position="386"/>
    </location>
</feature>
<evidence type="ECO:0000313" key="5">
    <source>
        <dbReference type="Proteomes" id="UP000659654"/>
    </source>
</evidence>
<dbReference type="SUPFAM" id="SSF52129">
    <property type="entry name" value="Caspase-like"/>
    <property type="match status" value="1"/>
</dbReference>
<dbReference type="EMBL" id="CAJFDI010000002">
    <property type="protein sequence ID" value="CAD5215925.1"/>
    <property type="molecule type" value="Genomic_DNA"/>
</dbReference>
<dbReference type="OrthoDB" id="412369at2759"/>
<dbReference type="InterPro" id="IPR011029">
    <property type="entry name" value="DEATH-like_dom_sf"/>
</dbReference>
<proteinExistence type="predicted"/>
<dbReference type="InterPro" id="IPR029030">
    <property type="entry name" value="Caspase-like_dom_sf"/>
</dbReference>
<protein>
    <submittedName>
        <fullName evidence="3">(pine wood nematode) hypothetical protein</fullName>
    </submittedName>
</protein>
<dbReference type="Proteomes" id="UP000095284">
    <property type="component" value="Unplaced"/>
</dbReference>
<dbReference type="AlphaFoldDB" id="A0A1I7SVU6"/>
<dbReference type="SUPFAM" id="SSF48726">
    <property type="entry name" value="Immunoglobulin"/>
    <property type="match status" value="1"/>
</dbReference>
<evidence type="ECO:0000259" key="2">
    <source>
        <dbReference type="PROSITE" id="PS50835"/>
    </source>
</evidence>
<accession>A0A1I7SVU6</accession>
<dbReference type="Pfam" id="PF00656">
    <property type="entry name" value="Peptidase_C14"/>
    <property type="match status" value="1"/>
</dbReference>
<dbReference type="Gene3D" id="2.60.40.3360">
    <property type="match status" value="1"/>
</dbReference>
<dbReference type="PROSITE" id="PS50208">
    <property type="entry name" value="CASPASE_P20"/>
    <property type="match status" value="1"/>
</dbReference>
<dbReference type="GO" id="GO:0004197">
    <property type="term" value="F:cysteine-type endopeptidase activity"/>
    <property type="evidence" value="ECO:0007669"/>
    <property type="project" value="InterPro"/>
</dbReference>
<dbReference type="InterPro" id="IPR011600">
    <property type="entry name" value="Pept_C14_caspase"/>
</dbReference>
<dbReference type="PANTHER" id="PTHR22576:SF37">
    <property type="entry name" value="MUCOSA-ASSOCIATED LYMPHOID TISSUE LYMPHOMA TRANSLOCATION PROTEIN 1"/>
    <property type="match status" value="1"/>
</dbReference>
<dbReference type="InterPro" id="IPR013783">
    <property type="entry name" value="Ig-like_fold"/>
</dbReference>
<dbReference type="SMR" id="A0A1I7SVU6"/>
<dbReference type="InterPro" id="IPR001309">
    <property type="entry name" value="Pept_C14_p20"/>
</dbReference>
<dbReference type="PROSITE" id="PS50835">
    <property type="entry name" value="IG_LIKE"/>
    <property type="match status" value="1"/>
</dbReference>
<dbReference type="WBParaSite" id="BXY_1717500.1">
    <property type="protein sequence ID" value="BXY_1717500.1"/>
    <property type="gene ID" value="BXY_1717500"/>
</dbReference>
<reference evidence="3" key="2">
    <citation type="submission" date="2020-09" db="EMBL/GenBank/DDBJ databases">
        <authorList>
            <person name="Kikuchi T."/>
        </authorList>
    </citation>
    <scope>NUCLEOTIDE SEQUENCE</scope>
    <source>
        <strain evidence="3">Ka4C1</strain>
    </source>
</reference>
<evidence type="ECO:0000313" key="3">
    <source>
        <dbReference type="EMBL" id="CAD5215925.1"/>
    </source>
</evidence>
<keyword evidence="5" id="KW-1185">Reference proteome</keyword>
<dbReference type="eggNOG" id="ENOG502QUZM">
    <property type="taxonomic scope" value="Eukaryota"/>
</dbReference>
<dbReference type="Gene3D" id="1.10.533.10">
    <property type="entry name" value="Death Domain, Fas"/>
    <property type="match status" value="1"/>
</dbReference>
<evidence type="ECO:0000259" key="1">
    <source>
        <dbReference type="PROSITE" id="PS50208"/>
    </source>
</evidence>
<dbReference type="InterPro" id="IPR036179">
    <property type="entry name" value="Ig-like_dom_sf"/>
</dbReference>
<sequence>MDYQLSTNIADLPFGVFNELARSLEYNDLWQSLFNDPYDPIYHVRSDEMDRLRRLPETGSHLLRILGHRGQTVKDFIQKLHSLAKKHGSVMDRPQLILHRKFRPVIWARSEQITVTVIGDGNKIKLDCRASAFPSPLYQWYEEGKAIEGAINQSLIILRCACTARNVFKCKVYNIVGDGETWSNFYRMPNKEYSSELTSKIVDLSQYALDSAAAGCESCTQNMVAEIYRHMNGVSVNDRVPEIEAVNDPMMSTQQVMVAADKVALIISNRTYAPNMTNLITPHCDAQTLAECLQQFGFKTVTLGDLTLKEMKFFIMEYRKLLGNDVYAVFYFVGHGFQANGQCYLLPIGAPAENYGPEDCLSMDWVLSVFKEYSPALNLVLLDICRKFVPTNIDKFTTYAEKFQRDLKVCRNIVYGYATSGGVGAYEVKGERNGVFMKYLKNRIGRNIPVLDMLRKVFRDVEKDSKVRDVQVPELTSNLTLPRSLHDVLDYSGHTTSHCHHNLHWQLIHQLPDPVRVDFPDQKLLVTIWFSFVGKFTNMVYIFSSVGDLSEDEKDEAGPPSDNARAHLAYITFPENIDANEAKLCEDDDEGVSLRIMVSNLQKVKKKLECTLMLTKIEEDSEGPVVATKIISLGHVLITQIYC</sequence>
<dbReference type="InterPro" id="IPR052039">
    <property type="entry name" value="Caspase-related_regulators"/>
</dbReference>
<dbReference type="EMBL" id="CAJFCV020000002">
    <property type="protein sequence ID" value="CAG9098293.1"/>
    <property type="molecule type" value="Genomic_DNA"/>
</dbReference>
<feature type="domain" description="Ig-like" evidence="2">
    <location>
        <begin position="94"/>
        <end position="198"/>
    </location>
</feature>
<dbReference type="Gene3D" id="2.60.40.10">
    <property type="entry name" value="Immunoglobulins"/>
    <property type="match status" value="1"/>
</dbReference>
<dbReference type="InterPro" id="IPR007110">
    <property type="entry name" value="Ig-like_dom"/>
</dbReference>